<evidence type="ECO:0000313" key="2">
    <source>
        <dbReference type="Proteomes" id="UP000182680"/>
    </source>
</evidence>
<comment type="caution">
    <text evidence="1">The sequence shown here is derived from an EMBL/GenBank/DDBJ whole genome shotgun (WGS) entry which is preliminary data.</text>
</comment>
<dbReference type="AlphaFoldDB" id="A0AA94L208"/>
<name>A0AA94L208_DESDE</name>
<dbReference type="Proteomes" id="UP000182680">
    <property type="component" value="Unassembled WGS sequence"/>
</dbReference>
<sequence length="75" mass="8470">MPLLKAISLIWLGKFLLQSRETVRIKALTVTSPLRNWTCSKSSHSFLHALQQQPPLESVRVILVMLTVDEQTQAA</sequence>
<dbReference type="EMBL" id="FPIW01000017">
    <property type="protein sequence ID" value="SFW42086.1"/>
    <property type="molecule type" value="Genomic_DNA"/>
</dbReference>
<reference evidence="2" key="1">
    <citation type="submission" date="2016-11" db="EMBL/GenBank/DDBJ databases">
        <authorList>
            <person name="Jaros S."/>
            <person name="Januszkiewicz K."/>
            <person name="Wedrychowicz H."/>
        </authorList>
    </citation>
    <scope>NUCLEOTIDE SEQUENCE [LARGE SCALE GENOMIC DNA]</scope>
    <source>
        <strain evidence="2">DSM 7057</strain>
    </source>
</reference>
<gene>
    <name evidence="1" type="ORF">SAMN02910291_01232</name>
</gene>
<evidence type="ECO:0000313" key="1">
    <source>
        <dbReference type="EMBL" id="SFW42086.1"/>
    </source>
</evidence>
<proteinExistence type="predicted"/>
<organism evidence="1 2">
    <name type="scientific">Desulfovibrio desulfuricans</name>
    <dbReference type="NCBI Taxonomy" id="876"/>
    <lineage>
        <taxon>Bacteria</taxon>
        <taxon>Pseudomonadati</taxon>
        <taxon>Thermodesulfobacteriota</taxon>
        <taxon>Desulfovibrionia</taxon>
        <taxon>Desulfovibrionales</taxon>
        <taxon>Desulfovibrionaceae</taxon>
        <taxon>Desulfovibrio</taxon>
    </lineage>
</organism>
<protein>
    <submittedName>
        <fullName evidence="1">Uncharacterized protein</fullName>
    </submittedName>
</protein>
<accession>A0AA94L208</accession>